<dbReference type="HOGENOM" id="CLU_046383_0_0_5"/>
<dbReference type="PANTHER" id="PTHR46797:SF23">
    <property type="entry name" value="HTH-TYPE TRANSCRIPTIONAL REGULATOR SUTR"/>
    <property type="match status" value="1"/>
</dbReference>
<evidence type="ECO:0000256" key="3">
    <source>
        <dbReference type="ARBA" id="ARBA00023125"/>
    </source>
</evidence>
<keyword evidence="3" id="KW-0238">DNA-binding</keyword>
<keyword evidence="4" id="KW-0804">Transcription</keyword>
<evidence type="ECO:0000256" key="4">
    <source>
        <dbReference type="ARBA" id="ARBA00023163"/>
    </source>
</evidence>
<reference evidence="6 7" key="1">
    <citation type="journal article" date="2010" name="J. Bacteriol.">
        <title>The genetic basis of laboratory adaptation in Caulobacter crescentus.</title>
        <authorList>
            <person name="Marks M.E."/>
            <person name="Castro-Rojas C.M."/>
            <person name="Teiling C."/>
            <person name="Du L."/>
            <person name="Kapatral V."/>
            <person name="Walunas T.L."/>
            <person name="Crosson S."/>
        </authorList>
    </citation>
    <scope>NUCLEOTIDE SEQUENCE [LARGE SCALE GENOMIC DNA]</scope>
    <source>
        <strain evidence="7">NA1000 / CB15N</strain>
    </source>
</reference>
<accession>A0A0H3C8X6</accession>
<dbReference type="InterPro" id="IPR010982">
    <property type="entry name" value="Lambda_DNA-bd_dom_sf"/>
</dbReference>
<dbReference type="OrthoDB" id="1123084at2"/>
<dbReference type="SMART" id="SM00530">
    <property type="entry name" value="HTH_XRE"/>
    <property type="match status" value="1"/>
</dbReference>
<feature type="domain" description="HTH cro/C1-type" evidence="5">
    <location>
        <begin position="19"/>
        <end position="73"/>
    </location>
</feature>
<dbReference type="InterPro" id="IPR018653">
    <property type="entry name" value="ScfR_C"/>
</dbReference>
<dbReference type="PIRSF" id="PIRSF019251">
    <property type="entry name" value="Rv0465c"/>
    <property type="match status" value="1"/>
</dbReference>
<dbReference type="PROSITE" id="PS50943">
    <property type="entry name" value="HTH_CROC1"/>
    <property type="match status" value="1"/>
</dbReference>
<keyword evidence="2" id="KW-0805">Transcription regulation</keyword>
<dbReference type="GeneID" id="7331388"/>
<dbReference type="KEGG" id="ccs:CCNA_01840"/>
<evidence type="ECO:0000313" key="6">
    <source>
        <dbReference type="EMBL" id="ACL95305.1"/>
    </source>
</evidence>
<dbReference type="InterPro" id="IPR026281">
    <property type="entry name" value="HTH_RamB"/>
</dbReference>
<evidence type="ECO:0000256" key="2">
    <source>
        <dbReference type="ARBA" id="ARBA00023015"/>
    </source>
</evidence>
<dbReference type="RefSeq" id="WP_012640327.1">
    <property type="nucleotide sequence ID" value="NC_011916.1"/>
</dbReference>
<comment type="similarity">
    <text evidence="1">Belongs to the short-chain fatty acyl-CoA assimilation regulator (ScfR) family.</text>
</comment>
<proteinExistence type="inferred from homology"/>
<dbReference type="RefSeq" id="YP_002517213.1">
    <property type="nucleotide sequence ID" value="NC_011916.1"/>
</dbReference>
<dbReference type="Proteomes" id="UP000001364">
    <property type="component" value="Chromosome"/>
</dbReference>
<dbReference type="Pfam" id="PF06114">
    <property type="entry name" value="Peptidase_M78"/>
    <property type="match status" value="1"/>
</dbReference>
<dbReference type="PANTHER" id="PTHR46797">
    <property type="entry name" value="HTH-TYPE TRANSCRIPTIONAL REGULATOR"/>
    <property type="match status" value="1"/>
</dbReference>
<gene>
    <name evidence="6" type="ordered locus">CCNA_01840</name>
</gene>
<keyword evidence="7" id="KW-1185">Reference proteome</keyword>
<dbReference type="PATRIC" id="fig|565050.3.peg.1805"/>
<dbReference type="SUPFAM" id="SSF47413">
    <property type="entry name" value="lambda repressor-like DNA-binding domains"/>
    <property type="match status" value="1"/>
</dbReference>
<dbReference type="GO" id="GO:0003700">
    <property type="term" value="F:DNA-binding transcription factor activity"/>
    <property type="evidence" value="ECO:0007669"/>
    <property type="project" value="TreeGrafter"/>
</dbReference>
<evidence type="ECO:0000256" key="1">
    <source>
        <dbReference type="ARBA" id="ARBA00007227"/>
    </source>
</evidence>
<sequence length="480" mass="53221">MATLEKKQNDKKLFLGGRLKRLRRDLGVTQARMAEELGVSASYLNLLERNQRPVTAQILLRLADAYDLDLRSLSADDPGGGAGLEEVLADRMFADLAVSRHEAAEVAELSPGIAEAMSRLYRAYLDRGRLIDLGAFERPDGAGPASDLSSPTDWVRDLVGAQRNHFTELEALAESIVRQLKADPQDLGPAVRERLQSRFGVQTRIMPLEVMTGSLRRYDHHRKRLMLSETLAHASRTFGMCYQLGLMEGGEVLTELTDRFKAPDRATRQLLKVFLDGYLAAAIMMPYEPFLAAMESTGYDIERVRSRFGISYEQAAQRLTTLGRAGSRGVPFFMMRLDAAGNISKRFAAGPFPFSRFGGACPRWNVHDSFKTPGRIVTQVIETPDGERYFTLSRTVRRTSGLQAGLEDELVVGLGCELKYASKLVHARGLDIANPIAVEIGPSCRICERPACPQRAAAPINRTLMVEETSKALSPFPFVR</sequence>
<evidence type="ECO:0000259" key="5">
    <source>
        <dbReference type="PROSITE" id="PS50943"/>
    </source>
</evidence>
<dbReference type="Pfam" id="PF13560">
    <property type="entry name" value="HTH_31"/>
    <property type="match status" value="1"/>
</dbReference>
<protein>
    <submittedName>
        <fullName evidence="6">MerR-family transcriptional regulator</fullName>
    </submittedName>
</protein>
<evidence type="ECO:0000313" key="7">
    <source>
        <dbReference type="Proteomes" id="UP000001364"/>
    </source>
</evidence>
<dbReference type="Pfam" id="PF09856">
    <property type="entry name" value="ScfRs"/>
    <property type="match status" value="1"/>
</dbReference>
<name>A0A0H3C8X6_CAUVN</name>
<organism evidence="6 7">
    <name type="scientific">Caulobacter vibrioides (strain NA1000 / CB15N)</name>
    <name type="common">Caulobacter crescentus</name>
    <dbReference type="NCBI Taxonomy" id="565050"/>
    <lineage>
        <taxon>Bacteria</taxon>
        <taxon>Pseudomonadati</taxon>
        <taxon>Pseudomonadota</taxon>
        <taxon>Alphaproteobacteria</taxon>
        <taxon>Caulobacterales</taxon>
        <taxon>Caulobacteraceae</taxon>
        <taxon>Caulobacter</taxon>
    </lineage>
</organism>
<dbReference type="InterPro" id="IPR050807">
    <property type="entry name" value="TransReg_Diox_bact_type"/>
</dbReference>
<dbReference type="InterPro" id="IPR010359">
    <property type="entry name" value="IrrE_HExxH"/>
</dbReference>
<dbReference type="PhylomeDB" id="A0A0H3C8X6"/>
<dbReference type="Gene3D" id="1.10.260.40">
    <property type="entry name" value="lambda repressor-like DNA-binding domains"/>
    <property type="match status" value="1"/>
</dbReference>
<dbReference type="AlphaFoldDB" id="A0A0H3C8X6"/>
<dbReference type="InterPro" id="IPR001387">
    <property type="entry name" value="Cro/C1-type_HTH"/>
</dbReference>
<dbReference type="CDD" id="cd00093">
    <property type="entry name" value="HTH_XRE"/>
    <property type="match status" value="1"/>
</dbReference>
<dbReference type="GO" id="GO:0003677">
    <property type="term" value="F:DNA binding"/>
    <property type="evidence" value="ECO:0007669"/>
    <property type="project" value="UniProtKB-KW"/>
</dbReference>
<dbReference type="GO" id="GO:0005829">
    <property type="term" value="C:cytosol"/>
    <property type="evidence" value="ECO:0007669"/>
    <property type="project" value="TreeGrafter"/>
</dbReference>
<dbReference type="EMBL" id="CP001340">
    <property type="protein sequence ID" value="ACL95305.1"/>
    <property type="molecule type" value="Genomic_DNA"/>
</dbReference>